<keyword evidence="5 7" id="KW-0067">ATP-binding</keyword>
<evidence type="ECO:0000256" key="5">
    <source>
        <dbReference type="ARBA" id="ARBA00022840"/>
    </source>
</evidence>
<comment type="caution">
    <text evidence="7">The sequence shown here is derived from an EMBL/GenBank/DDBJ whole genome shotgun (WGS) entry which is preliminary data.</text>
</comment>
<keyword evidence="4" id="KW-0547">Nucleotide-binding</keyword>
<gene>
    <name evidence="7" type="primary">ccmA</name>
    <name evidence="7" type="ORF">GCM10023331_37400</name>
</gene>
<dbReference type="EMBL" id="BAABJX010000062">
    <property type="protein sequence ID" value="GAA4849252.1"/>
    <property type="molecule type" value="Genomic_DNA"/>
</dbReference>
<dbReference type="InterPro" id="IPR027417">
    <property type="entry name" value="P-loop_NTPase"/>
</dbReference>
<dbReference type="PROSITE" id="PS00211">
    <property type="entry name" value="ABC_TRANSPORTER_1"/>
    <property type="match status" value="1"/>
</dbReference>
<dbReference type="InterPro" id="IPR050763">
    <property type="entry name" value="ABC_transporter_ATP-binding"/>
</dbReference>
<dbReference type="RefSeq" id="WP_345374627.1">
    <property type="nucleotide sequence ID" value="NZ_BAABJX010000062.1"/>
</dbReference>
<protein>
    <submittedName>
        <fullName evidence="7">Heme ABC exporter ATP-binding protein CcmA</fullName>
    </submittedName>
</protein>
<evidence type="ECO:0000256" key="1">
    <source>
        <dbReference type="ARBA" id="ARBA00005417"/>
    </source>
</evidence>
<evidence type="ECO:0000256" key="3">
    <source>
        <dbReference type="ARBA" id="ARBA00022458"/>
    </source>
</evidence>
<accession>A0ABP9DQH5</accession>
<proteinExistence type="inferred from homology"/>
<keyword evidence="8" id="KW-1185">Reference proteome</keyword>
<evidence type="ECO:0000256" key="4">
    <source>
        <dbReference type="ARBA" id="ARBA00022741"/>
    </source>
</evidence>
<dbReference type="SMART" id="SM00382">
    <property type="entry name" value="AAA"/>
    <property type="match status" value="1"/>
</dbReference>
<keyword evidence="2" id="KW-0813">Transport</keyword>
<dbReference type="PROSITE" id="PS50893">
    <property type="entry name" value="ABC_TRANSPORTER_2"/>
    <property type="match status" value="1"/>
</dbReference>
<dbReference type="GO" id="GO:0005524">
    <property type="term" value="F:ATP binding"/>
    <property type="evidence" value="ECO:0007669"/>
    <property type="project" value="UniProtKB-KW"/>
</dbReference>
<dbReference type="PANTHER" id="PTHR42711">
    <property type="entry name" value="ABC TRANSPORTER ATP-BINDING PROTEIN"/>
    <property type="match status" value="1"/>
</dbReference>
<keyword evidence="3" id="KW-0536">Nodulation</keyword>
<sequence>MEILVEGLGKKFGREWIFRGVDLSFSQGKKYAITGGNGSGKTTLVKTLAGVIPFTEGKLTYRYQSKSIPLEEIYKLLTITGPYTELIEEFTLTELLSFYRNFKPLVQDNHEIINILGFKKSANKLVRDFSSGMKQKLKLALALYNQDKVLILDEPTSNLDHQNIDWYLSHLNQPMNEKLIIICSNQPYEYDFCDEVITLEKYK</sequence>
<comment type="similarity">
    <text evidence="1">Belongs to the ABC transporter superfamily.</text>
</comment>
<name>A0ABP9DQH5_9BACT</name>
<reference evidence="8" key="1">
    <citation type="journal article" date="2019" name="Int. J. Syst. Evol. Microbiol.">
        <title>The Global Catalogue of Microorganisms (GCM) 10K type strain sequencing project: providing services to taxonomists for standard genome sequencing and annotation.</title>
        <authorList>
            <consortium name="The Broad Institute Genomics Platform"/>
            <consortium name="The Broad Institute Genome Sequencing Center for Infectious Disease"/>
            <person name="Wu L."/>
            <person name="Ma J."/>
        </authorList>
    </citation>
    <scope>NUCLEOTIDE SEQUENCE [LARGE SCALE GENOMIC DNA]</scope>
    <source>
        <strain evidence="8">JCM 18326</strain>
    </source>
</reference>
<organism evidence="7 8">
    <name type="scientific">Algivirga pacifica</name>
    <dbReference type="NCBI Taxonomy" id="1162670"/>
    <lineage>
        <taxon>Bacteria</taxon>
        <taxon>Pseudomonadati</taxon>
        <taxon>Bacteroidota</taxon>
        <taxon>Cytophagia</taxon>
        <taxon>Cytophagales</taxon>
        <taxon>Flammeovirgaceae</taxon>
        <taxon>Algivirga</taxon>
    </lineage>
</organism>
<dbReference type="Pfam" id="PF00005">
    <property type="entry name" value="ABC_tran"/>
    <property type="match status" value="1"/>
</dbReference>
<dbReference type="Gene3D" id="3.40.50.300">
    <property type="entry name" value="P-loop containing nucleotide triphosphate hydrolases"/>
    <property type="match status" value="1"/>
</dbReference>
<dbReference type="Proteomes" id="UP001500298">
    <property type="component" value="Unassembled WGS sequence"/>
</dbReference>
<evidence type="ECO:0000313" key="8">
    <source>
        <dbReference type="Proteomes" id="UP001500298"/>
    </source>
</evidence>
<evidence type="ECO:0000259" key="6">
    <source>
        <dbReference type="PROSITE" id="PS50893"/>
    </source>
</evidence>
<dbReference type="PANTHER" id="PTHR42711:SF5">
    <property type="entry name" value="ABC TRANSPORTER ATP-BINDING PROTEIN NATA"/>
    <property type="match status" value="1"/>
</dbReference>
<feature type="domain" description="ABC transporter" evidence="6">
    <location>
        <begin position="3"/>
        <end position="203"/>
    </location>
</feature>
<evidence type="ECO:0000313" key="7">
    <source>
        <dbReference type="EMBL" id="GAA4849252.1"/>
    </source>
</evidence>
<dbReference type="InterPro" id="IPR003593">
    <property type="entry name" value="AAA+_ATPase"/>
</dbReference>
<dbReference type="InterPro" id="IPR003439">
    <property type="entry name" value="ABC_transporter-like_ATP-bd"/>
</dbReference>
<dbReference type="SUPFAM" id="SSF52540">
    <property type="entry name" value="P-loop containing nucleoside triphosphate hydrolases"/>
    <property type="match status" value="1"/>
</dbReference>
<evidence type="ECO:0000256" key="2">
    <source>
        <dbReference type="ARBA" id="ARBA00022448"/>
    </source>
</evidence>
<dbReference type="InterPro" id="IPR017871">
    <property type="entry name" value="ABC_transporter-like_CS"/>
</dbReference>